<evidence type="ECO:0000313" key="10">
    <source>
        <dbReference type="EMBL" id="OEO30306.1"/>
    </source>
</evidence>
<evidence type="ECO:0000256" key="3">
    <source>
        <dbReference type="ARBA" id="ARBA00022475"/>
    </source>
</evidence>
<protein>
    <recommendedName>
        <fullName evidence="9">Major facilitator superfamily (MFS) profile domain-containing protein</fullName>
    </recommendedName>
</protein>
<keyword evidence="6 8" id="KW-1133">Transmembrane helix</keyword>
<comment type="subcellular location">
    <subcellularLocation>
        <location evidence="1">Cell inner membrane</location>
        <topology evidence="1">Multi-pass membrane protein</topology>
    </subcellularLocation>
</comment>
<dbReference type="InterPro" id="IPR026032">
    <property type="entry name" value="HcaT-like"/>
</dbReference>
<feature type="transmembrane region" description="Helical" evidence="8">
    <location>
        <begin position="278"/>
        <end position="296"/>
    </location>
</feature>
<feature type="domain" description="Major facilitator superfamily (MFS) profile" evidence="9">
    <location>
        <begin position="211"/>
        <end position="399"/>
    </location>
</feature>
<keyword evidence="3" id="KW-1003">Cell membrane</keyword>
<feature type="transmembrane region" description="Helical" evidence="8">
    <location>
        <begin position="104"/>
        <end position="122"/>
    </location>
</feature>
<dbReference type="InterPro" id="IPR024989">
    <property type="entry name" value="MFS_assoc_dom"/>
</dbReference>
<dbReference type="PANTHER" id="PTHR23522:SF10">
    <property type="entry name" value="3-PHENYLPROPIONIC ACID TRANSPORTER-RELATED"/>
    <property type="match status" value="1"/>
</dbReference>
<evidence type="ECO:0000256" key="2">
    <source>
        <dbReference type="ARBA" id="ARBA00022448"/>
    </source>
</evidence>
<dbReference type="RefSeq" id="WP_069910513.1">
    <property type="nucleotide sequence ID" value="NZ_LAJE02000219.1"/>
</dbReference>
<proteinExistence type="predicted"/>
<evidence type="ECO:0000256" key="7">
    <source>
        <dbReference type="ARBA" id="ARBA00023136"/>
    </source>
</evidence>
<dbReference type="OrthoDB" id="9150135at2"/>
<comment type="caution">
    <text evidence="10">The sequence shown here is derived from an EMBL/GenBank/DDBJ whole genome shotgun (WGS) entry which is preliminary data.</text>
</comment>
<evidence type="ECO:0000256" key="4">
    <source>
        <dbReference type="ARBA" id="ARBA00022519"/>
    </source>
</evidence>
<evidence type="ECO:0000256" key="8">
    <source>
        <dbReference type="SAM" id="Phobius"/>
    </source>
</evidence>
<dbReference type="InterPro" id="IPR036259">
    <property type="entry name" value="MFS_trans_sf"/>
</dbReference>
<feature type="transmembrane region" description="Helical" evidence="8">
    <location>
        <begin position="142"/>
        <end position="160"/>
    </location>
</feature>
<accession>A0A1E5XNW7</accession>
<feature type="transmembrane region" description="Helical" evidence="8">
    <location>
        <begin position="20"/>
        <end position="39"/>
    </location>
</feature>
<keyword evidence="4" id="KW-0997">Cell inner membrane</keyword>
<feature type="transmembrane region" description="Helical" evidence="8">
    <location>
        <begin position="166"/>
        <end position="186"/>
    </location>
</feature>
<dbReference type="AlphaFoldDB" id="A0A1E5XNW7"/>
<dbReference type="Gene3D" id="1.20.1250.20">
    <property type="entry name" value="MFS general substrate transporter like domains"/>
    <property type="match status" value="2"/>
</dbReference>
<feature type="transmembrane region" description="Helical" evidence="8">
    <location>
        <begin position="212"/>
        <end position="235"/>
    </location>
</feature>
<evidence type="ECO:0000256" key="5">
    <source>
        <dbReference type="ARBA" id="ARBA00022692"/>
    </source>
</evidence>
<dbReference type="NCBIfam" id="NF037955">
    <property type="entry name" value="mfs"/>
    <property type="match status" value="1"/>
</dbReference>
<evidence type="ECO:0000259" key="9">
    <source>
        <dbReference type="PROSITE" id="PS50850"/>
    </source>
</evidence>
<evidence type="ECO:0000256" key="1">
    <source>
        <dbReference type="ARBA" id="ARBA00004429"/>
    </source>
</evidence>
<evidence type="ECO:0000256" key="6">
    <source>
        <dbReference type="ARBA" id="ARBA00022989"/>
    </source>
</evidence>
<dbReference type="PANTHER" id="PTHR23522">
    <property type="entry name" value="BLL5896 PROTEIN"/>
    <property type="match status" value="1"/>
</dbReference>
<feature type="transmembrane region" description="Helical" evidence="8">
    <location>
        <begin position="339"/>
        <end position="358"/>
    </location>
</feature>
<keyword evidence="7 8" id="KW-0472">Membrane</keyword>
<keyword evidence="11" id="KW-1185">Reference proteome</keyword>
<feature type="transmembrane region" description="Helical" evidence="8">
    <location>
        <begin position="308"/>
        <end position="327"/>
    </location>
</feature>
<dbReference type="GO" id="GO:0030395">
    <property type="term" value="F:lactose binding"/>
    <property type="evidence" value="ECO:0007669"/>
    <property type="project" value="TreeGrafter"/>
</dbReference>
<feature type="transmembrane region" description="Helical" evidence="8">
    <location>
        <begin position="364"/>
        <end position="383"/>
    </location>
</feature>
<feature type="transmembrane region" description="Helical" evidence="8">
    <location>
        <begin position="247"/>
        <end position="266"/>
    </location>
</feature>
<feature type="transmembrane region" description="Helical" evidence="8">
    <location>
        <begin position="51"/>
        <end position="68"/>
    </location>
</feature>
<dbReference type="GO" id="GO:0015528">
    <property type="term" value="F:lactose:proton symporter activity"/>
    <property type="evidence" value="ECO:0007669"/>
    <property type="project" value="TreeGrafter"/>
</dbReference>
<evidence type="ECO:0000313" key="11">
    <source>
        <dbReference type="Proteomes" id="UP000095463"/>
    </source>
</evidence>
<dbReference type="GO" id="GO:0005886">
    <property type="term" value="C:plasma membrane"/>
    <property type="evidence" value="ECO:0007669"/>
    <property type="project" value="UniProtKB-SubCell"/>
</dbReference>
<name>A0A1E5XNW7_9HYPH</name>
<keyword evidence="2" id="KW-0813">Transport</keyword>
<organism evidence="10 11">
    <name type="scientific">Devosia insulae DS-56</name>
    <dbReference type="NCBI Taxonomy" id="1116389"/>
    <lineage>
        <taxon>Bacteria</taxon>
        <taxon>Pseudomonadati</taxon>
        <taxon>Pseudomonadota</taxon>
        <taxon>Alphaproteobacteria</taxon>
        <taxon>Hyphomicrobiales</taxon>
        <taxon>Devosiaceae</taxon>
        <taxon>Devosia</taxon>
    </lineage>
</organism>
<reference evidence="10 11" key="1">
    <citation type="journal article" date="2015" name="Genome Announc.">
        <title>Genome Assemblies of Three Soil-Associated Devosia species: D. insulae, D. limi, and D. soli.</title>
        <authorList>
            <person name="Hassan Y.I."/>
            <person name="Lepp D."/>
            <person name="Zhou T."/>
        </authorList>
    </citation>
    <scope>NUCLEOTIDE SEQUENCE [LARGE SCALE GENOMIC DNA]</scope>
    <source>
        <strain evidence="10 11">DS-56</strain>
    </source>
</reference>
<dbReference type="EMBL" id="LAJE02000219">
    <property type="protein sequence ID" value="OEO30306.1"/>
    <property type="molecule type" value="Genomic_DNA"/>
</dbReference>
<keyword evidence="5 8" id="KW-0812">Transmembrane</keyword>
<dbReference type="SUPFAM" id="SSF103473">
    <property type="entry name" value="MFS general substrate transporter"/>
    <property type="match status" value="1"/>
</dbReference>
<sequence>MPAKSASEPFITPELRATAFYFSIYMAGAAFNVYGGIWFADKGLSSEQIGIINAVPVLVTLLLNIVVGRVADKASDWRQVIVFGCGLGALIPIALFYVHDFWGILIIWTLALLPINVIGPVVDAATMRMTRRRGTQYGPIRAWGTVGYMVTLFAVGWVISQFGGGIFLPMFVGLSILRGLVAFGLPRFRGGDGELKPPVTGATHLGAVMKPFFLLPLVGFSMVYATHIVLNAFQALLWMEQGLSADLIAPLLALAAFAEAAIMFAFGRIARRFSARSLILLSAATAVFRWICMGFQPGLEFLIPLQLLHAFTFALGFMGCVNFIANWTSDEIAAEAQGFFQMLQQAMSVVALVAFGWLTGLMGAQAYFVAAAFAFVGAVLIWLSITMQGPKRPAEARLG</sequence>
<dbReference type="Proteomes" id="UP000095463">
    <property type="component" value="Unassembled WGS sequence"/>
</dbReference>
<dbReference type="PROSITE" id="PS50850">
    <property type="entry name" value="MFS"/>
    <property type="match status" value="1"/>
</dbReference>
<feature type="transmembrane region" description="Helical" evidence="8">
    <location>
        <begin position="80"/>
        <end position="98"/>
    </location>
</feature>
<gene>
    <name evidence="10" type="ORF">VW23_022195</name>
</gene>
<dbReference type="InterPro" id="IPR020846">
    <property type="entry name" value="MFS_dom"/>
</dbReference>
<dbReference type="Pfam" id="PF12832">
    <property type="entry name" value="MFS_1_like"/>
    <property type="match status" value="1"/>
</dbReference>
<dbReference type="PIRSF" id="PIRSF004925">
    <property type="entry name" value="HcaT"/>
    <property type="match status" value="1"/>
</dbReference>